<dbReference type="InterPro" id="IPR033438">
    <property type="entry name" value="MOLO1"/>
</dbReference>
<dbReference type="InterPro" id="IPR007621">
    <property type="entry name" value="TPM_dom"/>
</dbReference>
<protein>
    <recommendedName>
        <fullName evidence="7">RING-type domain-containing protein</fullName>
    </recommendedName>
</protein>
<dbReference type="PANTHER" id="PTHR14991">
    <property type="entry name" value="RING FINGER PROTEIN 32"/>
    <property type="match status" value="1"/>
</dbReference>
<feature type="domain" description="RING-type" evidence="7">
    <location>
        <begin position="393"/>
        <end position="462"/>
    </location>
</feature>
<feature type="region of interest" description="Disordered" evidence="5">
    <location>
        <begin position="476"/>
        <end position="496"/>
    </location>
</feature>
<feature type="compositionally biased region" description="Polar residues" evidence="5">
    <location>
        <begin position="27"/>
        <end position="50"/>
    </location>
</feature>
<dbReference type="InterPro" id="IPR013083">
    <property type="entry name" value="Znf_RING/FYVE/PHD"/>
</dbReference>
<dbReference type="GO" id="GO:0005892">
    <property type="term" value="C:acetylcholine-gated channel complex"/>
    <property type="evidence" value="ECO:0007669"/>
    <property type="project" value="InterPro"/>
</dbReference>
<dbReference type="InterPro" id="IPR018957">
    <property type="entry name" value="Znf_C3HC4_RING-type"/>
</dbReference>
<evidence type="ECO:0000256" key="1">
    <source>
        <dbReference type="ARBA" id="ARBA00022723"/>
    </source>
</evidence>
<organism evidence="8">
    <name type="scientific">Chaetoceros debilis</name>
    <dbReference type="NCBI Taxonomy" id="122233"/>
    <lineage>
        <taxon>Eukaryota</taxon>
        <taxon>Sar</taxon>
        <taxon>Stramenopiles</taxon>
        <taxon>Ochrophyta</taxon>
        <taxon>Bacillariophyta</taxon>
        <taxon>Coscinodiscophyceae</taxon>
        <taxon>Chaetocerotophycidae</taxon>
        <taxon>Chaetocerotales</taxon>
        <taxon>Chaetocerotaceae</taxon>
        <taxon>Chaetoceros</taxon>
    </lineage>
</organism>
<evidence type="ECO:0000256" key="2">
    <source>
        <dbReference type="ARBA" id="ARBA00022771"/>
    </source>
</evidence>
<dbReference type="InterPro" id="IPR042862">
    <property type="entry name" value="RNF32"/>
</dbReference>
<feature type="region of interest" description="Disordered" evidence="5">
    <location>
        <begin position="27"/>
        <end position="55"/>
    </location>
</feature>
<dbReference type="PANTHER" id="PTHR14991:SF0">
    <property type="entry name" value="RING FINGER PROTEIN 32"/>
    <property type="match status" value="1"/>
</dbReference>
<dbReference type="SMART" id="SM00184">
    <property type="entry name" value="RING"/>
    <property type="match status" value="1"/>
</dbReference>
<dbReference type="Pfam" id="PF00097">
    <property type="entry name" value="zf-C3HC4"/>
    <property type="match status" value="1"/>
</dbReference>
<feature type="signal peptide" evidence="6">
    <location>
        <begin position="1"/>
        <end position="25"/>
    </location>
</feature>
<dbReference type="Pfam" id="PF04536">
    <property type="entry name" value="TPM_phosphatase"/>
    <property type="match status" value="1"/>
</dbReference>
<gene>
    <name evidence="8" type="ORF">CDEB00056_LOCUS6694</name>
</gene>
<dbReference type="Gene3D" id="3.10.310.50">
    <property type="match status" value="1"/>
</dbReference>
<evidence type="ECO:0000256" key="3">
    <source>
        <dbReference type="ARBA" id="ARBA00022833"/>
    </source>
</evidence>
<evidence type="ECO:0000256" key="5">
    <source>
        <dbReference type="SAM" id="MobiDB-lite"/>
    </source>
</evidence>
<reference evidence="8" key="1">
    <citation type="submission" date="2021-01" db="EMBL/GenBank/DDBJ databases">
        <authorList>
            <person name="Corre E."/>
            <person name="Pelletier E."/>
            <person name="Niang G."/>
            <person name="Scheremetjew M."/>
            <person name="Finn R."/>
            <person name="Kale V."/>
            <person name="Holt S."/>
            <person name="Cochrane G."/>
            <person name="Meng A."/>
            <person name="Brown T."/>
            <person name="Cohen L."/>
        </authorList>
    </citation>
    <scope>NUCLEOTIDE SEQUENCE</scope>
    <source>
        <strain evidence="8">MM31A-1</strain>
    </source>
</reference>
<evidence type="ECO:0000256" key="4">
    <source>
        <dbReference type="PROSITE-ProRule" id="PRU00175"/>
    </source>
</evidence>
<dbReference type="Pfam" id="PF17175">
    <property type="entry name" value="MOLO1"/>
    <property type="match status" value="1"/>
</dbReference>
<keyword evidence="3" id="KW-0862">Zinc</keyword>
<dbReference type="SUPFAM" id="SSF57850">
    <property type="entry name" value="RING/U-box"/>
    <property type="match status" value="1"/>
</dbReference>
<name>A0A7S3Q132_9STRA</name>
<sequence>MIPHPRTPCLLFFVACLVICHGSASTDTSQYSAPTHPNALSSQQQTSANHMQGHDGEVNLRRNNITNSTTASISKLPTYPELIREAYGIVASRKLHKRGPRPIGWVPDKYPNPKRDQEKCHIKSLLDNGSLKSEGGDDNHLLLCDPDGVLSDTEMQNTATILNDFSNRYGKNDAQERLPSDSDNLDNDALDRIHPSIGVALVSTMDLQDILRDFAFYTFEDVDDMVNDAAQYFANFLHKVWWFNGERNLESNGPVLEANGILIFISVQDYVCYISAGNGVTAVLPWWRVMRVVERMRENLSRDDYFKAVSGAINDISDFLEQGPPSNSEKAKDFFKRFGPVLFFTSSTIFMAVYGERRDRFRKFDEAERVSAMNAEEEDKAKTLQRQFSCKECPICLEPFKLPDKCEEAQVGSNYSDLPLLQTGSDGRPLKLLRCGHVFDSECWKSWIISGSGDMNHCPVCRQGFAKKRRNSLSGSVISDASSQQEDLHERTPLMDNQSSTYDSLAAFAHNIILDDEERATAVLMYV</sequence>
<evidence type="ECO:0000259" key="7">
    <source>
        <dbReference type="PROSITE" id="PS50089"/>
    </source>
</evidence>
<dbReference type="InterPro" id="IPR001841">
    <property type="entry name" value="Znf_RING"/>
</dbReference>
<dbReference type="PROSITE" id="PS50089">
    <property type="entry name" value="ZF_RING_2"/>
    <property type="match status" value="1"/>
</dbReference>
<dbReference type="GO" id="GO:0008270">
    <property type="term" value="F:zinc ion binding"/>
    <property type="evidence" value="ECO:0007669"/>
    <property type="project" value="UniProtKB-KW"/>
</dbReference>
<keyword evidence="6" id="KW-0732">Signal</keyword>
<keyword evidence="2 4" id="KW-0863">Zinc-finger</keyword>
<keyword evidence="1" id="KW-0479">Metal-binding</keyword>
<dbReference type="Gene3D" id="3.30.40.10">
    <property type="entry name" value="Zinc/RING finger domain, C3HC4 (zinc finger)"/>
    <property type="match status" value="1"/>
</dbReference>
<evidence type="ECO:0000256" key="6">
    <source>
        <dbReference type="SAM" id="SignalP"/>
    </source>
</evidence>
<dbReference type="AlphaFoldDB" id="A0A7S3Q132"/>
<accession>A0A7S3Q132</accession>
<feature type="chain" id="PRO_5030951806" description="RING-type domain-containing protein" evidence="6">
    <location>
        <begin position="26"/>
        <end position="527"/>
    </location>
</feature>
<feature type="compositionally biased region" description="Polar residues" evidence="5">
    <location>
        <begin position="476"/>
        <end position="485"/>
    </location>
</feature>
<evidence type="ECO:0000313" key="8">
    <source>
        <dbReference type="EMBL" id="CAE0461853.1"/>
    </source>
</evidence>
<proteinExistence type="predicted"/>
<dbReference type="EMBL" id="HBIO01008738">
    <property type="protein sequence ID" value="CAE0461853.1"/>
    <property type="molecule type" value="Transcribed_RNA"/>
</dbReference>